<dbReference type="AlphaFoldDB" id="T0Y575"/>
<dbReference type="PANTHER" id="PTHR11533:SF174">
    <property type="entry name" value="PUROMYCIN-SENSITIVE AMINOPEPTIDASE-RELATED"/>
    <property type="match status" value="1"/>
</dbReference>
<evidence type="ECO:0000259" key="2">
    <source>
        <dbReference type="Pfam" id="PF11838"/>
    </source>
</evidence>
<dbReference type="GO" id="GO:0070006">
    <property type="term" value="F:metalloaminopeptidase activity"/>
    <property type="evidence" value="ECO:0007669"/>
    <property type="project" value="TreeGrafter"/>
</dbReference>
<organism evidence="3">
    <name type="scientific">mine drainage metagenome</name>
    <dbReference type="NCBI Taxonomy" id="410659"/>
    <lineage>
        <taxon>unclassified sequences</taxon>
        <taxon>metagenomes</taxon>
        <taxon>ecological metagenomes</taxon>
    </lineage>
</organism>
<dbReference type="EMBL" id="AUZZ01010307">
    <property type="protein sequence ID" value="EQD30246.1"/>
    <property type="molecule type" value="Genomic_DNA"/>
</dbReference>
<accession>T0Y575</accession>
<sequence length="342" mass="37556">GVRTPILFETPEMTVPAPKGATVHLNPDALGFYRSLYEPALYERLLASFDRRSPADRWSIVEDLWGFLLSGDIDFATFARFGEALRNGTDFPAVSNYATRLDTLVVWAGTVPRVSDLARSFLAAQFDRVGLTARAGEDSSAGSLRESIVRARVRADPAFARELSGEFVRWSTLDPNVRGAVAAARSVTEGALAFEELRRALANGPPESEALKLEIALAWNREPSLVEKTLEMGLAGDINLGHFYAVILTAIYNPAGRSVAWAWFRAHLAELEERLKGTSMLGDLLEGAIPVLGLDYPEEVRRFFAEHPVPEGERGRRNGFALLEAAERLRARLGVGRPHPSA</sequence>
<feature type="non-terminal residue" evidence="3">
    <location>
        <position position="1"/>
    </location>
</feature>
<name>T0Y575_9ZZZZ</name>
<evidence type="ECO:0000313" key="3">
    <source>
        <dbReference type="EMBL" id="EQD30246.1"/>
    </source>
</evidence>
<dbReference type="InterPro" id="IPR050344">
    <property type="entry name" value="Peptidase_M1_aminopeptidases"/>
</dbReference>
<dbReference type="GO" id="GO:0005615">
    <property type="term" value="C:extracellular space"/>
    <property type="evidence" value="ECO:0007669"/>
    <property type="project" value="TreeGrafter"/>
</dbReference>
<dbReference type="Pfam" id="PF11838">
    <property type="entry name" value="ERAP1_C"/>
    <property type="match status" value="1"/>
</dbReference>
<feature type="domain" description="ERAP1-like C-terminal" evidence="2">
    <location>
        <begin position="23"/>
        <end position="316"/>
    </location>
</feature>
<dbReference type="GO" id="GO:0016020">
    <property type="term" value="C:membrane"/>
    <property type="evidence" value="ECO:0007669"/>
    <property type="project" value="TreeGrafter"/>
</dbReference>
<protein>
    <submittedName>
        <fullName evidence="3">Peptidase M1 membrane alanine aminopeptidase</fullName>
    </submittedName>
</protein>
<comment type="similarity">
    <text evidence="1">Belongs to the peptidase M1 family.</text>
</comment>
<reference evidence="3" key="1">
    <citation type="submission" date="2013-08" db="EMBL/GenBank/DDBJ databases">
        <authorList>
            <person name="Mendez C."/>
            <person name="Richter M."/>
            <person name="Ferrer M."/>
            <person name="Sanchez J."/>
        </authorList>
    </citation>
    <scope>NUCLEOTIDE SEQUENCE</scope>
</reference>
<keyword evidence="3" id="KW-0645">Protease</keyword>
<dbReference type="GO" id="GO:0042277">
    <property type="term" value="F:peptide binding"/>
    <property type="evidence" value="ECO:0007669"/>
    <property type="project" value="TreeGrafter"/>
</dbReference>
<dbReference type="GO" id="GO:0005737">
    <property type="term" value="C:cytoplasm"/>
    <property type="evidence" value="ECO:0007669"/>
    <property type="project" value="TreeGrafter"/>
</dbReference>
<keyword evidence="3" id="KW-0378">Hydrolase</keyword>
<dbReference type="GO" id="GO:0043171">
    <property type="term" value="P:peptide catabolic process"/>
    <property type="evidence" value="ECO:0007669"/>
    <property type="project" value="TreeGrafter"/>
</dbReference>
<evidence type="ECO:0000256" key="1">
    <source>
        <dbReference type="ARBA" id="ARBA00010136"/>
    </source>
</evidence>
<dbReference type="GO" id="GO:0008270">
    <property type="term" value="F:zinc ion binding"/>
    <property type="evidence" value="ECO:0007669"/>
    <property type="project" value="TreeGrafter"/>
</dbReference>
<proteinExistence type="inferred from homology"/>
<dbReference type="PANTHER" id="PTHR11533">
    <property type="entry name" value="PROTEASE M1 ZINC METALLOPROTEASE"/>
    <property type="match status" value="1"/>
</dbReference>
<gene>
    <name evidence="3" type="ORF">B2A_14219</name>
</gene>
<keyword evidence="3" id="KW-0031">Aminopeptidase</keyword>
<reference evidence="3" key="2">
    <citation type="journal article" date="2014" name="ISME J.">
        <title>Microbial stratification in low pH oxic and suboxic macroscopic growths along an acid mine drainage.</title>
        <authorList>
            <person name="Mendez-Garcia C."/>
            <person name="Mesa V."/>
            <person name="Sprenger R.R."/>
            <person name="Richter M."/>
            <person name="Diez M.S."/>
            <person name="Solano J."/>
            <person name="Bargiela R."/>
            <person name="Golyshina O.V."/>
            <person name="Manteca A."/>
            <person name="Ramos J.L."/>
            <person name="Gallego J.R."/>
            <person name="Llorente I."/>
            <person name="Martins Dos Santos V.A."/>
            <person name="Jensen O.N."/>
            <person name="Pelaez A.I."/>
            <person name="Sanchez J."/>
            <person name="Ferrer M."/>
        </authorList>
    </citation>
    <scope>NUCLEOTIDE SEQUENCE</scope>
</reference>
<dbReference type="InterPro" id="IPR024571">
    <property type="entry name" value="ERAP1-like_C_dom"/>
</dbReference>
<comment type="caution">
    <text evidence="3">The sequence shown here is derived from an EMBL/GenBank/DDBJ whole genome shotgun (WGS) entry which is preliminary data.</text>
</comment>
<dbReference type="Gene3D" id="1.25.50.20">
    <property type="match status" value="1"/>
</dbReference>